<dbReference type="STRING" id="1123282.SAMN02745823_00498"/>
<feature type="binding site" evidence="8">
    <location>
        <position position="229"/>
    </location>
    <ligand>
        <name>Zn(2+)</name>
        <dbReference type="ChEBI" id="CHEBI:29105"/>
        <label>1</label>
    </ligand>
</feature>
<evidence type="ECO:0000313" key="9">
    <source>
        <dbReference type="EMBL" id="SHH61781.1"/>
    </source>
</evidence>
<gene>
    <name evidence="9" type="ORF">SAMN02745823_00498</name>
</gene>
<protein>
    <submittedName>
        <fullName evidence="9">Endoglucanase</fullName>
    </submittedName>
</protein>
<dbReference type="GO" id="GO:0006508">
    <property type="term" value="P:proteolysis"/>
    <property type="evidence" value="ECO:0007669"/>
    <property type="project" value="UniProtKB-KW"/>
</dbReference>
<evidence type="ECO:0000313" key="10">
    <source>
        <dbReference type="Proteomes" id="UP000183995"/>
    </source>
</evidence>
<feature type="binding site" evidence="8">
    <location>
        <position position="207"/>
    </location>
    <ligand>
        <name>Zn(2+)</name>
        <dbReference type="ChEBI" id="CHEBI:29105"/>
        <label>2</label>
    </ligand>
</feature>
<evidence type="ECO:0000256" key="8">
    <source>
        <dbReference type="PIRSR" id="PIRSR001123-2"/>
    </source>
</evidence>
<feature type="binding site" evidence="8">
    <location>
        <position position="174"/>
    </location>
    <ligand>
        <name>Zn(2+)</name>
        <dbReference type="ChEBI" id="CHEBI:29105"/>
        <label>1</label>
    </ligand>
</feature>
<dbReference type="Gene3D" id="2.40.30.40">
    <property type="entry name" value="Peptidase M42, domain 2"/>
    <property type="match status" value="1"/>
</dbReference>
<dbReference type="GO" id="GO:0004177">
    <property type="term" value="F:aminopeptidase activity"/>
    <property type="evidence" value="ECO:0007669"/>
    <property type="project" value="UniProtKB-UniRule"/>
</dbReference>
<dbReference type="Proteomes" id="UP000183995">
    <property type="component" value="Unassembled WGS sequence"/>
</dbReference>
<keyword evidence="2" id="KW-0031">Aminopeptidase</keyword>
<dbReference type="PANTHER" id="PTHR32481">
    <property type="entry name" value="AMINOPEPTIDASE"/>
    <property type="match status" value="1"/>
</dbReference>
<dbReference type="PIRSF" id="PIRSF001123">
    <property type="entry name" value="PepA_GA"/>
    <property type="match status" value="1"/>
</dbReference>
<dbReference type="GO" id="GO:0046872">
    <property type="term" value="F:metal ion binding"/>
    <property type="evidence" value="ECO:0007669"/>
    <property type="project" value="UniProtKB-UniRule"/>
</dbReference>
<name>A0A1M5UFR6_9FIRM</name>
<dbReference type="SUPFAM" id="SSF53187">
    <property type="entry name" value="Zn-dependent exopeptidases"/>
    <property type="match status" value="1"/>
</dbReference>
<evidence type="ECO:0000256" key="1">
    <source>
        <dbReference type="ARBA" id="ARBA00006272"/>
    </source>
</evidence>
<evidence type="ECO:0000256" key="7">
    <source>
        <dbReference type="PIRSR" id="PIRSR001123-1"/>
    </source>
</evidence>
<dbReference type="EMBL" id="FQXV01000001">
    <property type="protein sequence ID" value="SHH61781.1"/>
    <property type="molecule type" value="Genomic_DNA"/>
</dbReference>
<reference evidence="9 10" key="1">
    <citation type="submission" date="2016-11" db="EMBL/GenBank/DDBJ databases">
        <authorList>
            <person name="Jaros S."/>
            <person name="Januszkiewicz K."/>
            <person name="Wedrychowicz H."/>
        </authorList>
    </citation>
    <scope>NUCLEOTIDE SEQUENCE [LARGE SCALE GENOMIC DNA]</scope>
    <source>
        <strain evidence="9 10">DSM 10068</strain>
    </source>
</reference>
<feature type="binding site" evidence="8">
    <location>
        <position position="174"/>
    </location>
    <ligand>
        <name>Zn(2+)</name>
        <dbReference type="ChEBI" id="CHEBI:29105"/>
        <label>2</label>
    </ligand>
</feature>
<dbReference type="RefSeq" id="WP_073076035.1">
    <property type="nucleotide sequence ID" value="NZ_FQXV01000001.1"/>
</dbReference>
<dbReference type="Gene3D" id="3.40.630.10">
    <property type="entry name" value="Zn peptidases"/>
    <property type="match status" value="1"/>
</dbReference>
<keyword evidence="3" id="KW-0645">Protease</keyword>
<dbReference type="PANTHER" id="PTHR32481:SF6">
    <property type="entry name" value="ENDOGLUCANASE"/>
    <property type="match status" value="1"/>
</dbReference>
<dbReference type="OrthoDB" id="9772053at2"/>
<evidence type="ECO:0000256" key="4">
    <source>
        <dbReference type="ARBA" id="ARBA00022723"/>
    </source>
</evidence>
<dbReference type="InterPro" id="IPR023367">
    <property type="entry name" value="Peptidase_M42_dom2"/>
</dbReference>
<feature type="binding site" evidence="8">
    <location>
        <position position="313"/>
    </location>
    <ligand>
        <name>Zn(2+)</name>
        <dbReference type="ChEBI" id="CHEBI:29105"/>
        <label>2</label>
    </ligand>
</feature>
<evidence type="ECO:0000256" key="6">
    <source>
        <dbReference type="PIRNR" id="PIRNR001123"/>
    </source>
</evidence>
<dbReference type="AlphaFoldDB" id="A0A1M5UFR6"/>
<feature type="active site" description="Proton acceptor" evidence="7">
    <location>
        <position position="206"/>
    </location>
</feature>
<keyword evidence="10" id="KW-1185">Reference proteome</keyword>
<comment type="similarity">
    <text evidence="1 6">Belongs to the peptidase M42 family.</text>
</comment>
<dbReference type="InterPro" id="IPR008007">
    <property type="entry name" value="Peptidase_M42"/>
</dbReference>
<sequence>MEVQEIIKELCALPGPAGFEQPVAEHAAALLAPLTDEVYTDILGNVIGVRRCGKEKAKKLLFDAHIDEIGFIVTGHEEGFLRFSTLGGVDARMLPAAEIRVLTQPPMTGIVGVLPPHILKAEESDKTIKTEDLFIDIGLTQEEAVKAVPLGTPAVYNTGARTFGSGLVCGKGLDDRACFASILRALELTKGEKLDVDLYVLASCQEEVGERGARTGAFGIAPDWCVAIDVDHARTPDGKEHTLKEIGGGVIVSRGTILNKRLTELAVRLAEEKGIEYQLGVEAGDTGTNANFISISREGVATALFGLPLRYMHSPVEVVSLADAEAAAQLLAEVAKSLKGDDTNA</sequence>
<feature type="binding site" evidence="8">
    <location>
        <position position="65"/>
    </location>
    <ligand>
        <name>Zn(2+)</name>
        <dbReference type="ChEBI" id="CHEBI:29105"/>
        <label>1</label>
    </ligand>
</feature>
<accession>A0A1M5UFR6</accession>
<dbReference type="SUPFAM" id="SSF101821">
    <property type="entry name" value="Aminopeptidase/glucanase lid domain"/>
    <property type="match status" value="1"/>
</dbReference>
<dbReference type="Pfam" id="PF05343">
    <property type="entry name" value="Peptidase_M42"/>
    <property type="match status" value="1"/>
</dbReference>
<comment type="cofactor">
    <cofactor evidence="8">
        <name>a divalent metal cation</name>
        <dbReference type="ChEBI" id="CHEBI:60240"/>
    </cofactor>
    <text evidence="8">Binds 2 divalent metal cations per subunit.</text>
</comment>
<dbReference type="InterPro" id="IPR051464">
    <property type="entry name" value="Peptidase_M42_aminopept"/>
</dbReference>
<evidence type="ECO:0000256" key="3">
    <source>
        <dbReference type="ARBA" id="ARBA00022670"/>
    </source>
</evidence>
<evidence type="ECO:0000256" key="2">
    <source>
        <dbReference type="ARBA" id="ARBA00022438"/>
    </source>
</evidence>
<proteinExistence type="inferred from homology"/>
<evidence type="ECO:0000256" key="5">
    <source>
        <dbReference type="ARBA" id="ARBA00022801"/>
    </source>
</evidence>
<keyword evidence="5" id="KW-0378">Hydrolase</keyword>
<keyword evidence="4 8" id="KW-0479">Metal-binding</keyword>
<organism evidence="9 10">
    <name type="scientific">Sporobacter termitidis DSM 10068</name>
    <dbReference type="NCBI Taxonomy" id="1123282"/>
    <lineage>
        <taxon>Bacteria</taxon>
        <taxon>Bacillati</taxon>
        <taxon>Bacillota</taxon>
        <taxon>Clostridia</taxon>
        <taxon>Eubacteriales</taxon>
        <taxon>Oscillospiraceae</taxon>
        <taxon>Sporobacter</taxon>
    </lineage>
</organism>